<proteinExistence type="predicted"/>
<dbReference type="AlphaFoldDB" id="A0A812XH94"/>
<protein>
    <submittedName>
        <fullName evidence="1">Uncharacterized protein</fullName>
    </submittedName>
</protein>
<dbReference type="EMBL" id="CAJNIZ010046002">
    <property type="protein sequence ID" value="CAE7736256.1"/>
    <property type="molecule type" value="Genomic_DNA"/>
</dbReference>
<dbReference type="OrthoDB" id="406759at2759"/>
<organism evidence="1 2">
    <name type="scientific">Symbiodinium pilosum</name>
    <name type="common">Dinoflagellate</name>
    <dbReference type="NCBI Taxonomy" id="2952"/>
    <lineage>
        <taxon>Eukaryota</taxon>
        <taxon>Sar</taxon>
        <taxon>Alveolata</taxon>
        <taxon>Dinophyceae</taxon>
        <taxon>Suessiales</taxon>
        <taxon>Symbiodiniaceae</taxon>
        <taxon>Symbiodinium</taxon>
    </lineage>
</organism>
<sequence length="317" mass="35620">MFYERYTDGSNEGIRYVGSGMGNMETKLVEVGAGQGSYSKEKSATYGYRCRPACWCCLCIPLLLLPLLFFCPVRSFFTGEVCAGAADPCDPCYGAVVPGLVDSSCCLTCGVSCADPVTEAPHYHEVVRRHYNTVVRKVPVNHYVKVQMPQAPPIIHTVHVVKPNAHYDCFDGDNYAYKTWSGPHTRWCCYKYKEYCPKQVVNRNIYHHVTKIQRVHVPVPVQAARPPPIIHNIPQVYHIPSPPKYVHVPVPGPTVVHHVVVNKDVPYPVRQPPQVITVKKPYTVKIAGRSHYVHVPVPSPPHIVPKYKVHVVTVMDY</sequence>
<name>A0A812XH94_SYMPI</name>
<accession>A0A812XH94</accession>
<keyword evidence="2" id="KW-1185">Reference proteome</keyword>
<evidence type="ECO:0000313" key="2">
    <source>
        <dbReference type="Proteomes" id="UP000649617"/>
    </source>
</evidence>
<gene>
    <name evidence="1" type="ORF">SPIL2461_LOCUS21163</name>
</gene>
<comment type="caution">
    <text evidence="1">The sequence shown here is derived from an EMBL/GenBank/DDBJ whole genome shotgun (WGS) entry which is preliminary data.</text>
</comment>
<dbReference type="Proteomes" id="UP000649617">
    <property type="component" value="Unassembled WGS sequence"/>
</dbReference>
<reference evidence="1" key="1">
    <citation type="submission" date="2021-02" db="EMBL/GenBank/DDBJ databases">
        <authorList>
            <person name="Dougan E. K."/>
            <person name="Rhodes N."/>
            <person name="Thang M."/>
            <person name="Chan C."/>
        </authorList>
    </citation>
    <scope>NUCLEOTIDE SEQUENCE</scope>
</reference>
<evidence type="ECO:0000313" key="1">
    <source>
        <dbReference type="EMBL" id="CAE7736256.1"/>
    </source>
</evidence>
<feature type="non-terminal residue" evidence="1">
    <location>
        <position position="1"/>
    </location>
</feature>